<dbReference type="GO" id="GO:0005509">
    <property type="term" value="F:calcium ion binding"/>
    <property type="evidence" value="ECO:0007669"/>
    <property type="project" value="InterPro"/>
</dbReference>
<dbReference type="GO" id="GO:0005886">
    <property type="term" value="C:plasma membrane"/>
    <property type="evidence" value="ECO:0007669"/>
    <property type="project" value="InterPro"/>
</dbReference>
<comment type="subcellular location">
    <subcellularLocation>
        <location evidence="1">Membrane</location>
    </subcellularLocation>
</comment>
<dbReference type="OMA" id="GVYHTCC"/>
<dbReference type="Proteomes" id="UP000053097">
    <property type="component" value="Unassembled WGS sequence"/>
</dbReference>
<sequence length="223" mass="24601">MDISFRRTNPPIKLGVYHTCCGNLRLPFVKEAPLKTSGGTRGVLEDPFANDRSRETAVLGNTLPHVRIEARIVRLALSFKAFARNTGKFLALERASSARPSSARVHDVKRTTLLNYTIRDVLKLSNDQAKKITQENDTIRFRVTLEDEVPAGQQPNIVGVDAYVIVLDENDNPPHFLGVPYEAVAEEDTPVGSTILPGIRVVDPDLLGDIIDLTCVPQPQVSH</sequence>
<dbReference type="InterPro" id="IPR015919">
    <property type="entry name" value="Cadherin-like_sf"/>
</dbReference>
<evidence type="ECO:0000313" key="4">
    <source>
        <dbReference type="Proteomes" id="UP000053097"/>
    </source>
</evidence>
<evidence type="ECO:0000313" key="3">
    <source>
        <dbReference type="EMBL" id="EZA61426.1"/>
    </source>
</evidence>
<dbReference type="InterPro" id="IPR020894">
    <property type="entry name" value="Cadherin_CS"/>
</dbReference>
<proteinExistence type="predicted"/>
<evidence type="ECO:0000256" key="1">
    <source>
        <dbReference type="ARBA" id="ARBA00004370"/>
    </source>
</evidence>
<keyword evidence="4" id="KW-1185">Reference proteome</keyword>
<dbReference type="STRING" id="2015173.A0A026X090"/>
<accession>A0A026X090</accession>
<keyword evidence="2" id="KW-0472">Membrane</keyword>
<name>A0A026X090_OOCBI</name>
<protein>
    <submittedName>
        <fullName evidence="3">Cadherin-87A</fullName>
    </submittedName>
</protein>
<dbReference type="PROSITE" id="PS00232">
    <property type="entry name" value="CADHERIN_1"/>
    <property type="match status" value="1"/>
</dbReference>
<reference evidence="3 4" key="1">
    <citation type="journal article" date="2014" name="Curr. Biol.">
        <title>The genome of the clonal raider ant Cerapachys biroi.</title>
        <authorList>
            <person name="Oxley P.R."/>
            <person name="Ji L."/>
            <person name="Fetter-Pruneda I."/>
            <person name="McKenzie S.K."/>
            <person name="Li C."/>
            <person name="Hu H."/>
            <person name="Zhang G."/>
            <person name="Kronauer D.J."/>
        </authorList>
    </citation>
    <scope>NUCLEOTIDE SEQUENCE [LARGE SCALE GENOMIC DNA]</scope>
</reference>
<evidence type="ECO:0000256" key="2">
    <source>
        <dbReference type="ARBA" id="ARBA00023136"/>
    </source>
</evidence>
<organism evidence="3 4">
    <name type="scientific">Ooceraea biroi</name>
    <name type="common">Clonal raider ant</name>
    <name type="synonym">Cerapachys biroi</name>
    <dbReference type="NCBI Taxonomy" id="2015173"/>
    <lineage>
        <taxon>Eukaryota</taxon>
        <taxon>Metazoa</taxon>
        <taxon>Ecdysozoa</taxon>
        <taxon>Arthropoda</taxon>
        <taxon>Hexapoda</taxon>
        <taxon>Insecta</taxon>
        <taxon>Pterygota</taxon>
        <taxon>Neoptera</taxon>
        <taxon>Endopterygota</taxon>
        <taxon>Hymenoptera</taxon>
        <taxon>Apocrita</taxon>
        <taxon>Aculeata</taxon>
        <taxon>Formicoidea</taxon>
        <taxon>Formicidae</taxon>
        <taxon>Dorylinae</taxon>
        <taxon>Ooceraea</taxon>
    </lineage>
</organism>
<dbReference type="Gene3D" id="2.60.40.60">
    <property type="entry name" value="Cadherins"/>
    <property type="match status" value="1"/>
</dbReference>
<dbReference type="AlphaFoldDB" id="A0A026X090"/>
<dbReference type="GO" id="GO:0007155">
    <property type="term" value="P:cell adhesion"/>
    <property type="evidence" value="ECO:0007669"/>
    <property type="project" value="InterPro"/>
</dbReference>
<gene>
    <name evidence="3" type="ORF">X777_07759</name>
</gene>
<dbReference type="EMBL" id="KK107054">
    <property type="protein sequence ID" value="EZA61426.1"/>
    <property type="molecule type" value="Genomic_DNA"/>
</dbReference>
<dbReference type="SUPFAM" id="SSF49313">
    <property type="entry name" value="Cadherin-like"/>
    <property type="match status" value="1"/>
</dbReference>